<sequence length="366" mass="42516">MPVRADEILTLLASEIKFESTGPDIPDDPDEHFQRSLQLHDQGDSDRARDRKTRWIYTKEELLMNSPSILQGMSPEEELLHRSKAVSFMISVYGSLNEIAAEERLKISKMALNIGIIFLQRFYTIHSFKDLDGRDVATTCLFTAAKGEECPRNLSHFARAYFVIRFKEKHMPNEYIDKMKARIALLEELLIQTLGMNLNCKDYGDLIVAGFDFVVDTPHKDLWKIFEDLKLHTKESTHVDIRHKAKFFLQDAIFWTDWVMRYPMKMIAIAVTHITTQYCQYNIPSMQRLKSASEEGQLSQDSTDELPEWYAKYDSKIRHKELKDMGAELLQLYTVESHAVRLKSHLSKLPAVVENVCLVPNYCRFI</sequence>
<dbReference type="GO" id="GO:0016538">
    <property type="term" value="F:cyclin-dependent protein serine/threonine kinase regulator activity"/>
    <property type="evidence" value="ECO:0007669"/>
    <property type="project" value="InterPro"/>
</dbReference>
<gene>
    <name evidence="3" type="ORF">WR25_08586</name>
</gene>
<organism evidence="3 4">
    <name type="scientific">Diploscapter pachys</name>
    <dbReference type="NCBI Taxonomy" id="2018661"/>
    <lineage>
        <taxon>Eukaryota</taxon>
        <taxon>Metazoa</taxon>
        <taxon>Ecdysozoa</taxon>
        <taxon>Nematoda</taxon>
        <taxon>Chromadorea</taxon>
        <taxon>Rhabditida</taxon>
        <taxon>Rhabditina</taxon>
        <taxon>Rhabditomorpha</taxon>
        <taxon>Rhabditoidea</taxon>
        <taxon>Rhabditidae</taxon>
        <taxon>Diploscapter</taxon>
    </lineage>
</organism>
<dbReference type="SUPFAM" id="SSF47954">
    <property type="entry name" value="Cyclin-like"/>
    <property type="match status" value="2"/>
</dbReference>
<evidence type="ECO:0000313" key="4">
    <source>
        <dbReference type="Proteomes" id="UP000218231"/>
    </source>
</evidence>
<dbReference type="EMBL" id="LIAE01010367">
    <property type="protein sequence ID" value="PAV62467.1"/>
    <property type="molecule type" value="Genomic_DNA"/>
</dbReference>
<evidence type="ECO:0000313" key="3">
    <source>
        <dbReference type="EMBL" id="PAV62467.1"/>
    </source>
</evidence>
<reference evidence="3 4" key="1">
    <citation type="journal article" date="2017" name="Curr. Biol.">
        <title>Genome architecture and evolution of a unichromosomal asexual nematode.</title>
        <authorList>
            <person name="Fradin H."/>
            <person name="Zegar C."/>
            <person name="Gutwein M."/>
            <person name="Lucas J."/>
            <person name="Kovtun M."/>
            <person name="Corcoran D."/>
            <person name="Baugh L.R."/>
            <person name="Kiontke K."/>
            <person name="Gunsalus K."/>
            <person name="Fitch D.H."/>
            <person name="Piano F."/>
        </authorList>
    </citation>
    <scope>NUCLEOTIDE SEQUENCE [LARGE SCALE GENOMIC DNA]</scope>
    <source>
        <strain evidence="3">PF1309</strain>
    </source>
</reference>
<evidence type="ECO:0000259" key="2">
    <source>
        <dbReference type="Pfam" id="PF00134"/>
    </source>
</evidence>
<dbReference type="STRING" id="2018661.A0A2A2JLE7"/>
<dbReference type="GO" id="GO:0006357">
    <property type="term" value="P:regulation of transcription by RNA polymerase II"/>
    <property type="evidence" value="ECO:0007669"/>
    <property type="project" value="InterPro"/>
</dbReference>
<dbReference type="Pfam" id="PF00134">
    <property type="entry name" value="Cyclin_N"/>
    <property type="match status" value="1"/>
</dbReference>
<dbReference type="AlphaFoldDB" id="A0A2A2JLE7"/>
<dbReference type="InterPro" id="IPR036915">
    <property type="entry name" value="Cyclin-like_sf"/>
</dbReference>
<dbReference type="OrthoDB" id="25002at2759"/>
<dbReference type="InterPro" id="IPR043198">
    <property type="entry name" value="Cyclin/Ssn8"/>
</dbReference>
<keyword evidence="4" id="KW-1185">Reference proteome</keyword>
<feature type="domain" description="Cyclin N-terminal" evidence="2">
    <location>
        <begin position="59"/>
        <end position="198"/>
    </location>
</feature>
<dbReference type="InterPro" id="IPR006671">
    <property type="entry name" value="Cyclin_N"/>
</dbReference>
<evidence type="ECO:0000256" key="1">
    <source>
        <dbReference type="ARBA" id="ARBA00023127"/>
    </source>
</evidence>
<dbReference type="PANTHER" id="PTHR10026">
    <property type="entry name" value="CYCLIN"/>
    <property type="match status" value="1"/>
</dbReference>
<dbReference type="Gene3D" id="1.10.472.10">
    <property type="entry name" value="Cyclin-like"/>
    <property type="match status" value="2"/>
</dbReference>
<accession>A0A2A2JLE7</accession>
<keyword evidence="1" id="KW-0195">Cyclin</keyword>
<protein>
    <recommendedName>
        <fullName evidence="2">Cyclin N-terminal domain-containing protein</fullName>
    </recommendedName>
</protein>
<name>A0A2A2JLE7_9BILA</name>
<proteinExistence type="predicted"/>
<comment type="caution">
    <text evidence="3">The sequence shown here is derived from an EMBL/GenBank/DDBJ whole genome shotgun (WGS) entry which is preliminary data.</text>
</comment>
<dbReference type="Proteomes" id="UP000218231">
    <property type="component" value="Unassembled WGS sequence"/>
</dbReference>